<protein>
    <recommendedName>
        <fullName evidence="4">Coenzyme PQQ synthesis protein A</fullName>
    </recommendedName>
</protein>
<dbReference type="RefSeq" id="WP_284378781.1">
    <property type="nucleotide sequence ID" value="NZ_BSNN01000005.1"/>
</dbReference>
<feature type="compositionally biased region" description="Polar residues" evidence="1">
    <location>
        <begin position="1"/>
        <end position="10"/>
    </location>
</feature>
<evidence type="ECO:0008006" key="4">
    <source>
        <dbReference type="Google" id="ProtNLM"/>
    </source>
</evidence>
<feature type="region of interest" description="Disordered" evidence="1">
    <location>
        <begin position="1"/>
        <end position="32"/>
    </location>
</feature>
<proteinExistence type="predicted"/>
<evidence type="ECO:0000256" key="1">
    <source>
        <dbReference type="SAM" id="MobiDB-lite"/>
    </source>
</evidence>
<gene>
    <name evidence="2" type="ORF">GCM10007939_20820</name>
</gene>
<feature type="compositionally biased region" description="Basic and acidic residues" evidence="1">
    <location>
        <begin position="11"/>
        <end position="25"/>
    </location>
</feature>
<sequence length="47" mass="5498">MKQTIRQTSEPLKKQWTEPKLSRDEIADETDAGPKYYKVELGLYQPS</sequence>
<evidence type="ECO:0000313" key="3">
    <source>
        <dbReference type="Proteomes" id="UP001156694"/>
    </source>
</evidence>
<accession>A0ABQ5VWW2</accession>
<evidence type="ECO:0000313" key="2">
    <source>
        <dbReference type="EMBL" id="GLQ35799.1"/>
    </source>
</evidence>
<name>A0ABQ5VWW2_9RHOB</name>
<keyword evidence="3" id="KW-1185">Reference proteome</keyword>
<dbReference type="EMBL" id="BSNN01000005">
    <property type="protein sequence ID" value="GLQ35799.1"/>
    <property type="molecule type" value="Genomic_DNA"/>
</dbReference>
<dbReference type="Proteomes" id="UP001156694">
    <property type="component" value="Unassembled WGS sequence"/>
</dbReference>
<reference evidence="3" key="1">
    <citation type="journal article" date="2019" name="Int. J. Syst. Evol. Microbiol.">
        <title>The Global Catalogue of Microorganisms (GCM) 10K type strain sequencing project: providing services to taxonomists for standard genome sequencing and annotation.</title>
        <authorList>
            <consortium name="The Broad Institute Genomics Platform"/>
            <consortium name="The Broad Institute Genome Sequencing Center for Infectious Disease"/>
            <person name="Wu L."/>
            <person name="Ma J."/>
        </authorList>
    </citation>
    <scope>NUCLEOTIDE SEQUENCE [LARGE SCALE GENOMIC DNA]</scope>
    <source>
        <strain evidence="3">NBRC 110140</strain>
    </source>
</reference>
<comment type="caution">
    <text evidence="2">The sequence shown here is derived from an EMBL/GenBank/DDBJ whole genome shotgun (WGS) entry which is preliminary data.</text>
</comment>
<organism evidence="2 3">
    <name type="scientific">Amylibacter marinus</name>
    <dbReference type="NCBI Taxonomy" id="1475483"/>
    <lineage>
        <taxon>Bacteria</taxon>
        <taxon>Pseudomonadati</taxon>
        <taxon>Pseudomonadota</taxon>
        <taxon>Alphaproteobacteria</taxon>
        <taxon>Rhodobacterales</taxon>
        <taxon>Paracoccaceae</taxon>
        <taxon>Amylibacter</taxon>
    </lineage>
</organism>